<reference evidence="3" key="1">
    <citation type="journal article" date="2015" name="Int. J. Syst. Evol. Microbiol.">
        <title>Rhizobium oryzicola sp. nov., potential plant-growth-promoting endophytic bacteria isolated from rice roots.</title>
        <authorList>
            <person name="Zhang X.X."/>
            <person name="Gao J.S."/>
            <person name="Cao Y.H."/>
            <person name="Sheirdil R.A."/>
            <person name="Wang X.C."/>
            <person name="Zhang L."/>
        </authorList>
    </citation>
    <scope>NUCLEOTIDE SEQUENCE</scope>
    <source>
        <strain evidence="3">05753</strain>
    </source>
</reference>
<name>A0ABT8SSI5_9HYPH</name>
<feature type="signal peptide" evidence="2">
    <location>
        <begin position="1"/>
        <end position="27"/>
    </location>
</feature>
<dbReference type="RefSeq" id="WP_302075165.1">
    <property type="nucleotide sequence ID" value="NZ_JAUKWQ010000001.1"/>
</dbReference>
<sequence length="427" mass="46652">MWRADQRTLLLAATALACSLAVEPAFAQQADNLEPYQMLRSLQFVQDTVIMGDHSAGEMQRFMLGTLDKRLRTVSTAVFDDPRNVDATLIYAMSGGNPATLDYIAAKDTSGHFDNRVTDVLRKYLSGKGSLIQKTLIGMVPEYRNQRIGPYLALIAGNVVIGKEPKDALQYYDWARLGAPGTIVEEAALRRSLAIAVDVDLVEQGLSYARKYARRFVHSPYASQFADLFVKLVVKHFGEITEEDIEDTLEFMDNDRAKSILVRIARQAAIDGKNELASLASRKAEERGASARTSFDAIAKLYGGVANLSTDRVNDVLSAIANIPESELTPEDRAIREAARRIGEEVVRPPTLNSLGQDKNGNIQPQSAAVDVSAKPSNDVQGSGSTTAQNAGGPSQKLDPDFQTYVDRGQSALTAIDKMLKEGEKPR</sequence>
<proteinExistence type="predicted"/>
<evidence type="ECO:0000313" key="4">
    <source>
        <dbReference type="Proteomes" id="UP001169006"/>
    </source>
</evidence>
<evidence type="ECO:0000256" key="2">
    <source>
        <dbReference type="SAM" id="SignalP"/>
    </source>
</evidence>
<dbReference type="EMBL" id="JAUKWQ010000001">
    <property type="protein sequence ID" value="MDO1581029.1"/>
    <property type="molecule type" value="Genomic_DNA"/>
</dbReference>
<gene>
    <name evidence="3" type="primary">motC</name>
    <name evidence="3" type="ORF">Q2T52_02880</name>
</gene>
<accession>A0ABT8SSI5</accession>
<feature type="region of interest" description="Disordered" evidence="1">
    <location>
        <begin position="347"/>
        <end position="402"/>
    </location>
</feature>
<feature type="compositionally biased region" description="Polar residues" evidence="1">
    <location>
        <begin position="351"/>
        <end position="367"/>
    </location>
</feature>
<reference evidence="3" key="2">
    <citation type="submission" date="2023-07" db="EMBL/GenBank/DDBJ databases">
        <authorList>
            <person name="Sun H."/>
        </authorList>
    </citation>
    <scope>NUCLEOTIDE SEQUENCE</scope>
    <source>
        <strain evidence="3">05753</strain>
    </source>
</reference>
<comment type="caution">
    <text evidence="3">The sequence shown here is derived from an EMBL/GenBank/DDBJ whole genome shotgun (WGS) entry which is preliminary data.</text>
</comment>
<feature type="compositionally biased region" description="Polar residues" evidence="1">
    <location>
        <begin position="375"/>
        <end position="393"/>
    </location>
</feature>
<keyword evidence="4" id="KW-1185">Reference proteome</keyword>
<organism evidence="3 4">
    <name type="scientific">Rhizobium oryzicola</name>
    <dbReference type="NCBI Taxonomy" id="1232668"/>
    <lineage>
        <taxon>Bacteria</taxon>
        <taxon>Pseudomonadati</taxon>
        <taxon>Pseudomonadota</taxon>
        <taxon>Alphaproteobacteria</taxon>
        <taxon>Hyphomicrobiales</taxon>
        <taxon>Rhizobiaceae</taxon>
        <taxon>Rhizobium/Agrobacterium group</taxon>
        <taxon>Rhizobium</taxon>
    </lineage>
</organism>
<protein>
    <submittedName>
        <fullName evidence="3">Chemotaxis protein MotC</fullName>
    </submittedName>
</protein>
<evidence type="ECO:0000313" key="3">
    <source>
        <dbReference type="EMBL" id="MDO1581029.1"/>
    </source>
</evidence>
<dbReference type="NCBIfam" id="NF009442">
    <property type="entry name" value="PRK12798.1-4"/>
    <property type="match status" value="1"/>
</dbReference>
<feature type="chain" id="PRO_5046588060" evidence="2">
    <location>
        <begin position="28"/>
        <end position="427"/>
    </location>
</feature>
<evidence type="ECO:0000256" key="1">
    <source>
        <dbReference type="SAM" id="MobiDB-lite"/>
    </source>
</evidence>
<dbReference type="PROSITE" id="PS51257">
    <property type="entry name" value="PROKAR_LIPOPROTEIN"/>
    <property type="match status" value="1"/>
</dbReference>
<keyword evidence="2" id="KW-0732">Signal</keyword>
<dbReference type="Proteomes" id="UP001169006">
    <property type="component" value="Unassembled WGS sequence"/>
</dbReference>